<evidence type="ECO:0000256" key="3">
    <source>
        <dbReference type="ARBA" id="ARBA00022763"/>
    </source>
</evidence>
<sequence>MFDVHLAEHSESLVAQLASWLHAAPDDPFAPDLILVPTRGVERWLTQRLAHHLGTGAGHDGVCANVQFDSPAAVTAGVVAAVSGIAPQDDPWSPGRLTWTVLDVLDRTDDPVLDPVRRHLGEPGDALRQGRRVRTAQRLSRLLLDYDAQRPAMTAAWSAGDESDGVGAPLSPDLAWQAALWREVTGRSEVPPPSLRLQGAVNRLVSDPHAVDLPARVSVFGVSRLPLDQMHALAALAASRSVHLWLPVPSLTLWRAAADLPAAAGRAGLPDLGRERLLSSMAGDCVELATQIVPLTRTLDTSPKPPPTTQTTLAALQAHIRSDATTPVWTAGAGDRSIEVHACHGAARQVEVLREVVVGLLAQDDTLRPRDVLVMCPDVERFAPLLSAVFGAADSDDAHAWVHPGRQLRVQVADRAPGGANALLAFVSSLLSLAGGRQTAAEVLDLLEQQPVSRRFELNHGDLQILRGWVQNAGISWGADLTARSRYGVRFAQGTWHVGLDRLALGVAMADDGARAIPTPARRHAATVPADGLVAACDIASTEIDLLGRFTEAVQRILDCVADLDGNQPVSAWIDALEGALDALTFLDPEDRWMQLEAARVLSTIRQDSAGPDPAVARHDIQALLGPHLSGRPTRAGFRTGALTVCSLEPMRQVPHRVVVLLGMDDQQFPRARHLDGDDILRRDPQVGERDDYRDERRLFLDAVLSASDHLAILYTGRHERTGAAMPPAVPVAELLDAIDDAVQLPEGPAATSLVVHHPLQPTDVRNFNPGMLGRPGAFSFDRLDLAAAQAGQQPRRAAAPFLPDPLPATDPVLDLDLLIQIVTRPVASFLRRRLGLVLLGEDPEIPDSLPIEVDGLAQWNIGQRLLEAALAGVDPAVAAEVERARGHLPPGHLADDVMSAVTQGYAPILDAARTQWRHAPASLAIRVDLPGRGVLTGSVENVHDDRILTVVYSRLRARQRLTAWVKLLAAAASTQDPMEAVTIGRPLQGSGAAVSTLNAPDPVTAARLLGELVDLAGAALREPLPLAVETSAEYARRRLAGDDVPDAMSGASSLWWDFDGRTVRGEGLEPAHELVFGAGSKLRDIATERAEPDGLAAEHTRFGELAVRIWQPLQTAETSRRSRSAPAAGARP</sequence>
<evidence type="ECO:0000256" key="6">
    <source>
        <dbReference type="ARBA" id="ARBA00022839"/>
    </source>
</evidence>
<dbReference type="PIRSF" id="PIRSF000980">
    <property type="entry name" value="RecC"/>
    <property type="match status" value="1"/>
</dbReference>
<dbReference type="Gene3D" id="3.40.50.300">
    <property type="entry name" value="P-loop containing nucleotide triphosphate hydrolases"/>
    <property type="match status" value="2"/>
</dbReference>
<dbReference type="InterPro" id="IPR041500">
    <property type="entry name" value="RecC_C"/>
</dbReference>
<dbReference type="EMBL" id="SZYE01000009">
    <property type="protein sequence ID" value="TKR27017.1"/>
    <property type="molecule type" value="Genomic_DNA"/>
</dbReference>
<dbReference type="InterPro" id="IPR027417">
    <property type="entry name" value="P-loop_NTPase"/>
</dbReference>
<comment type="similarity">
    <text evidence="10">Belongs to the RecC family.</text>
</comment>
<comment type="miscellaneous">
    <text evidence="10">In the RecBCD complex, RecB has a slow 3'-5' helicase, an exonuclease activity and loads RecA onto ssDNA, RecD has a fast 5'-3' helicase activity, while RecC stimulates the ATPase and processivity of the RecB helicase and contributes to recognition of the Chi site.</text>
</comment>
<dbReference type="GO" id="GO:0008854">
    <property type="term" value="F:exodeoxyribonuclease V activity"/>
    <property type="evidence" value="ECO:0007669"/>
    <property type="project" value="InterPro"/>
</dbReference>
<dbReference type="SUPFAM" id="SSF52540">
    <property type="entry name" value="P-loop containing nucleoside triphosphate hydrolases"/>
    <property type="match status" value="2"/>
</dbReference>
<keyword evidence="7 10" id="KW-0067">ATP-binding</keyword>
<keyword evidence="1 10" id="KW-0540">Nuclease</keyword>
<dbReference type="GO" id="GO:0005524">
    <property type="term" value="F:ATP binding"/>
    <property type="evidence" value="ECO:0007669"/>
    <property type="project" value="UniProtKB-UniRule"/>
</dbReference>
<proteinExistence type="inferred from homology"/>
<dbReference type="Proteomes" id="UP000308121">
    <property type="component" value="Unassembled WGS sequence"/>
</dbReference>
<evidence type="ECO:0000256" key="2">
    <source>
        <dbReference type="ARBA" id="ARBA00022741"/>
    </source>
</evidence>
<evidence type="ECO:0000256" key="10">
    <source>
        <dbReference type="HAMAP-Rule" id="MF_01486"/>
    </source>
</evidence>
<dbReference type="InterPro" id="IPR011335">
    <property type="entry name" value="Restrct_endonuc-II-like"/>
</dbReference>
<dbReference type="Gene3D" id="1.10.10.990">
    <property type="match status" value="1"/>
</dbReference>
<evidence type="ECO:0000256" key="5">
    <source>
        <dbReference type="ARBA" id="ARBA00022806"/>
    </source>
</evidence>
<organism evidence="12 13">
    <name type="scientific">Cellulomonas hominis</name>
    <dbReference type="NCBI Taxonomy" id="156981"/>
    <lineage>
        <taxon>Bacteria</taxon>
        <taxon>Bacillati</taxon>
        <taxon>Actinomycetota</taxon>
        <taxon>Actinomycetes</taxon>
        <taxon>Micrococcales</taxon>
        <taxon>Cellulomonadaceae</taxon>
        <taxon>Cellulomonas</taxon>
    </lineage>
</organism>
<dbReference type="InterPro" id="IPR006697">
    <property type="entry name" value="RecC"/>
</dbReference>
<evidence type="ECO:0000256" key="7">
    <source>
        <dbReference type="ARBA" id="ARBA00022840"/>
    </source>
</evidence>
<dbReference type="InterPro" id="IPR013986">
    <property type="entry name" value="DExx_box_DNA_helicase_dom_sf"/>
</dbReference>
<evidence type="ECO:0000313" key="12">
    <source>
        <dbReference type="EMBL" id="TKR27017.1"/>
    </source>
</evidence>
<evidence type="ECO:0000259" key="11">
    <source>
        <dbReference type="Pfam" id="PF17946"/>
    </source>
</evidence>
<dbReference type="Gene3D" id="3.40.50.10930">
    <property type="match status" value="1"/>
</dbReference>
<comment type="subunit">
    <text evidence="10">Heterotrimer of RecB, RecC and RecD. All subunits contribute to DNA-binding.</text>
</comment>
<feature type="domain" description="RecC C-terminal" evidence="11">
    <location>
        <begin position="814"/>
        <end position="1038"/>
    </location>
</feature>
<protein>
    <recommendedName>
        <fullName evidence="10">RecBCD enzyme subunit RecC</fullName>
    </recommendedName>
    <alternativeName>
        <fullName evidence="10">Exonuclease V subunit RecC</fullName>
        <shortName evidence="10">ExoV subunit RecC</shortName>
    </alternativeName>
    <alternativeName>
        <fullName evidence="10">Helicase/nuclease RecBCD subunit RecC</fullName>
    </alternativeName>
</protein>
<evidence type="ECO:0000256" key="1">
    <source>
        <dbReference type="ARBA" id="ARBA00022722"/>
    </source>
</evidence>
<evidence type="ECO:0000313" key="13">
    <source>
        <dbReference type="Proteomes" id="UP000308121"/>
    </source>
</evidence>
<dbReference type="GO" id="GO:0003678">
    <property type="term" value="F:DNA helicase activity"/>
    <property type="evidence" value="ECO:0007669"/>
    <property type="project" value="UniProtKB-UniRule"/>
</dbReference>
<accession>A0A7Z8NSX9</accession>
<reference evidence="12 13" key="1">
    <citation type="submission" date="2019-05" db="EMBL/GenBank/DDBJ databases">
        <title>Genome sequence of Cellulomonas hominis strain CS1.</title>
        <authorList>
            <person name="Belmont J."/>
            <person name="Maclea K.S."/>
        </authorList>
    </citation>
    <scope>NUCLEOTIDE SEQUENCE [LARGE SCALE GENOMIC DNA]</scope>
    <source>
        <strain evidence="12 13">CS1</strain>
    </source>
</reference>
<evidence type="ECO:0000256" key="8">
    <source>
        <dbReference type="ARBA" id="ARBA00023125"/>
    </source>
</evidence>
<keyword evidence="3 10" id="KW-0227">DNA damage</keyword>
<evidence type="ECO:0000256" key="4">
    <source>
        <dbReference type="ARBA" id="ARBA00022801"/>
    </source>
</evidence>
<name>A0A7Z8NSX9_9CELL</name>
<comment type="caution">
    <text evidence="12">The sequence shown here is derived from an EMBL/GenBank/DDBJ whole genome shotgun (WGS) entry which is preliminary data.</text>
</comment>
<dbReference type="Gene3D" id="1.10.10.160">
    <property type="match status" value="1"/>
</dbReference>
<dbReference type="NCBIfam" id="TIGR01450">
    <property type="entry name" value="recC"/>
    <property type="match status" value="1"/>
</dbReference>
<evidence type="ECO:0000256" key="9">
    <source>
        <dbReference type="ARBA" id="ARBA00023204"/>
    </source>
</evidence>
<dbReference type="Pfam" id="PF04257">
    <property type="entry name" value="Exonuc_V_gamma"/>
    <property type="match status" value="1"/>
</dbReference>
<keyword evidence="4 10" id="KW-0378">Hydrolase</keyword>
<dbReference type="HAMAP" id="MF_01486">
    <property type="entry name" value="RecC"/>
    <property type="match status" value="1"/>
</dbReference>
<comment type="function">
    <text evidence="10">A helicase/nuclease that prepares dsDNA breaks (DSB) for recombinational DNA repair. Binds to DSBs and unwinds DNA via a highly rapid and processive ATP-dependent bidirectional helicase activity. Unwinds dsDNA until it encounters a Chi (crossover hotspot instigator) sequence from the 3' direction. Cuts ssDNA a few nucleotides 3' to the Chi site. The properties and activities of the enzyme are changed at Chi. The Chi-altered holoenzyme produces a long 3'-ssDNA overhang and facilitates RecA-binding to the ssDNA for homologous DNA recombination and repair. Holoenzyme degrades any linearized DNA that is unable to undergo homologous recombination. In the holoenzyme this subunit recognizes the wild-type Chi sequence, and when added to isolated RecB increases its ATP-dependent helicase processivity.</text>
</comment>
<dbReference type="SUPFAM" id="SSF52980">
    <property type="entry name" value="Restriction endonuclease-like"/>
    <property type="match status" value="1"/>
</dbReference>
<gene>
    <name evidence="10 12" type="primary">recC</name>
    <name evidence="12" type="ORF">FA014_02720</name>
</gene>
<dbReference type="PANTHER" id="PTHR30591:SF1">
    <property type="entry name" value="RECBCD ENZYME SUBUNIT RECC"/>
    <property type="match status" value="1"/>
</dbReference>
<keyword evidence="9 10" id="KW-0234">DNA repair</keyword>
<dbReference type="AlphaFoldDB" id="A0A7Z8NSX9"/>
<dbReference type="GO" id="GO:0003677">
    <property type="term" value="F:DNA binding"/>
    <property type="evidence" value="ECO:0007669"/>
    <property type="project" value="UniProtKB-UniRule"/>
</dbReference>
<dbReference type="OrthoDB" id="9762834at2"/>
<dbReference type="PANTHER" id="PTHR30591">
    <property type="entry name" value="RECBCD ENZYME SUBUNIT RECC"/>
    <property type="match status" value="1"/>
</dbReference>
<keyword evidence="5 10" id="KW-0347">Helicase</keyword>
<keyword evidence="2 10" id="KW-0547">Nucleotide-binding</keyword>
<dbReference type="Pfam" id="PF17946">
    <property type="entry name" value="RecC_C"/>
    <property type="match status" value="1"/>
</dbReference>
<dbReference type="GO" id="GO:0009338">
    <property type="term" value="C:exodeoxyribonuclease V complex"/>
    <property type="evidence" value="ECO:0007669"/>
    <property type="project" value="InterPro"/>
</dbReference>
<dbReference type="GO" id="GO:0000724">
    <property type="term" value="P:double-strand break repair via homologous recombination"/>
    <property type="evidence" value="ECO:0007669"/>
    <property type="project" value="UniProtKB-UniRule"/>
</dbReference>
<keyword evidence="8 10" id="KW-0238">DNA-binding</keyword>
<keyword evidence="6 10" id="KW-0269">Exonuclease</keyword>